<dbReference type="InterPro" id="IPR010720">
    <property type="entry name" value="Alpha-L-AF_C"/>
</dbReference>
<dbReference type="GO" id="GO:0046373">
    <property type="term" value="P:L-arabinose metabolic process"/>
    <property type="evidence" value="ECO:0007669"/>
    <property type="project" value="InterPro"/>
</dbReference>
<dbReference type="SMART" id="SM00813">
    <property type="entry name" value="Alpha-L-AF_C"/>
    <property type="match status" value="1"/>
</dbReference>
<dbReference type="RefSeq" id="WP_064546386.1">
    <property type="nucleotide sequence ID" value="NZ_LXEU01000057.1"/>
</dbReference>
<dbReference type="InterPro" id="IPR017853">
    <property type="entry name" value="GH"/>
</dbReference>
<dbReference type="AlphaFoldDB" id="A0A1B7JUY9"/>
<evidence type="ECO:0000256" key="1">
    <source>
        <dbReference type="ARBA" id="ARBA00001462"/>
    </source>
</evidence>
<evidence type="ECO:0000256" key="7">
    <source>
        <dbReference type="ARBA" id="ARBA00023295"/>
    </source>
</evidence>
<comment type="similarity">
    <text evidence="2">Belongs to the glycosyl hydrolase 51 family.</text>
</comment>
<evidence type="ECO:0000256" key="2">
    <source>
        <dbReference type="ARBA" id="ARBA00007186"/>
    </source>
</evidence>
<dbReference type="PATRIC" id="fig|1354264.4.peg.2964"/>
<dbReference type="Proteomes" id="UP000078386">
    <property type="component" value="Unassembled WGS sequence"/>
</dbReference>
<dbReference type="EC" id="3.2.1.55" evidence="4"/>
<dbReference type="PANTHER" id="PTHR43576:SF3">
    <property type="entry name" value="ALPHA-L-ARABINOFURANOSIDASE C"/>
    <property type="match status" value="1"/>
</dbReference>
<keyword evidence="10" id="KW-1185">Reference proteome</keyword>
<dbReference type="InterPro" id="IPR055235">
    <property type="entry name" value="ASD1_cat"/>
</dbReference>
<evidence type="ECO:0000256" key="5">
    <source>
        <dbReference type="ARBA" id="ARBA00022801"/>
    </source>
</evidence>
<feature type="domain" description="Alpha-L-arabinofuranosidase C-terminal" evidence="8">
    <location>
        <begin position="290"/>
        <end position="488"/>
    </location>
</feature>
<evidence type="ECO:0000256" key="4">
    <source>
        <dbReference type="ARBA" id="ARBA00012670"/>
    </source>
</evidence>
<protein>
    <recommendedName>
        <fullName evidence="4">non-reducing end alpha-L-arabinofuranosidase</fullName>
        <ecNumber evidence="4">3.2.1.55</ecNumber>
    </recommendedName>
</protein>
<keyword evidence="7 9" id="KW-0326">Glycosidase</keyword>
<dbReference type="EMBL" id="LXEU01000057">
    <property type="protein sequence ID" value="OAT51711.1"/>
    <property type="molecule type" value="Genomic_DNA"/>
</dbReference>
<name>A0A1B7JUY9_9ENTR</name>
<proteinExistence type="inferred from homology"/>
<dbReference type="InterPro" id="IPR013780">
    <property type="entry name" value="Glyco_hydro_b"/>
</dbReference>
<comment type="subunit">
    <text evidence="3">Homohexamer; trimer of dimers.</text>
</comment>
<sequence length="497" mass="56314">MSKLHFAITPENRIAEINPRLFGSFVEHLGRAVYTGIYEPGHPEADAQGFRQDVINLVKEMNVTTVRYPGGNYVSGFNWRDGIGPKEERPVRLDYAWISKESNQFGISEFNRWCQQTHVEPMIAINLGTGTPQEAGYFIEYCNHPGGTSLSDLRVQHGDAEPYNFKLWCLGNEMDGPWQTGQMSADDYAKKARETAKILRCVDPEVELIACGSSSSMMDTFPTWDRVVLEELYDYVDYISCHQYYENEGTESDFLASFVNMDNFIETIVSTANYVKAYKRGKKDIMISFDEWNVWYLRGDPWDAPMKHKENRFKVAPPLLEDRYSFLDALVVGGLLCSLINHCDRVKMASLAQLVNVIAPIFTETGGGVIRQTIFWPFAMVANVAKGSALRHFIPAGTFSSRYGDARRIQSAVVHNAAEGKLYLFALNSDFHDSFTLDPDLSAFGQTRLAEHQILRCDDLYAKNTFDRPDRVAPETLTVSDLTLPPLSWSRITFDIL</sequence>
<dbReference type="Pfam" id="PF06964">
    <property type="entry name" value="Alpha-L-AF_C"/>
    <property type="match status" value="1"/>
</dbReference>
<evidence type="ECO:0000313" key="10">
    <source>
        <dbReference type="Proteomes" id="UP000078386"/>
    </source>
</evidence>
<evidence type="ECO:0000256" key="6">
    <source>
        <dbReference type="ARBA" id="ARBA00023277"/>
    </source>
</evidence>
<dbReference type="SUPFAM" id="SSF51011">
    <property type="entry name" value="Glycosyl hydrolase domain"/>
    <property type="match status" value="1"/>
</dbReference>
<dbReference type="Gene3D" id="3.20.20.80">
    <property type="entry name" value="Glycosidases"/>
    <property type="match status" value="1"/>
</dbReference>
<keyword evidence="5 9" id="KW-0378">Hydrolase</keyword>
<dbReference type="SUPFAM" id="SSF51445">
    <property type="entry name" value="(Trans)glycosidases"/>
    <property type="match status" value="1"/>
</dbReference>
<gene>
    <name evidence="9" type="ORF">M989_02836</name>
</gene>
<dbReference type="Gene3D" id="2.60.40.1180">
    <property type="entry name" value="Golgi alpha-mannosidase II"/>
    <property type="match status" value="1"/>
</dbReference>
<dbReference type="GO" id="GO:0046556">
    <property type="term" value="F:alpha-L-arabinofuranosidase activity"/>
    <property type="evidence" value="ECO:0007669"/>
    <property type="project" value="UniProtKB-EC"/>
</dbReference>
<evidence type="ECO:0000313" key="9">
    <source>
        <dbReference type="EMBL" id="OAT51711.1"/>
    </source>
</evidence>
<evidence type="ECO:0000256" key="3">
    <source>
        <dbReference type="ARBA" id="ARBA00011165"/>
    </source>
</evidence>
<dbReference type="GO" id="GO:0000272">
    <property type="term" value="P:polysaccharide catabolic process"/>
    <property type="evidence" value="ECO:0007669"/>
    <property type="project" value="TreeGrafter"/>
</dbReference>
<comment type="catalytic activity">
    <reaction evidence="1">
        <text>Hydrolysis of terminal non-reducing alpha-L-arabinofuranoside residues in alpha-L-arabinosides.</text>
        <dbReference type="EC" id="3.2.1.55"/>
    </reaction>
</comment>
<reference evidence="9 10" key="1">
    <citation type="submission" date="2016-04" db="EMBL/GenBank/DDBJ databases">
        <title>ATOL: Assembling a taxonomically balanced genome-scale reconstruction of the evolutionary history of the Enterobacteriaceae.</title>
        <authorList>
            <person name="Plunkett G.III."/>
            <person name="Neeno-Eckwall E.C."/>
            <person name="Glasner J.D."/>
            <person name="Perna N.T."/>
        </authorList>
    </citation>
    <scope>NUCLEOTIDE SEQUENCE [LARGE SCALE GENOMIC DNA]</scope>
    <source>
        <strain evidence="9 10">ATCC 51603</strain>
    </source>
</reference>
<dbReference type="Pfam" id="PF22848">
    <property type="entry name" value="ASD1_dom"/>
    <property type="match status" value="1"/>
</dbReference>
<keyword evidence="6" id="KW-0119">Carbohydrate metabolism</keyword>
<evidence type="ECO:0000259" key="8">
    <source>
        <dbReference type="SMART" id="SM00813"/>
    </source>
</evidence>
<organism evidence="9 10">
    <name type="scientific">Kluyvera georgiana ATCC 51603</name>
    <dbReference type="NCBI Taxonomy" id="1354264"/>
    <lineage>
        <taxon>Bacteria</taxon>
        <taxon>Pseudomonadati</taxon>
        <taxon>Pseudomonadota</taxon>
        <taxon>Gammaproteobacteria</taxon>
        <taxon>Enterobacterales</taxon>
        <taxon>Enterobacteriaceae</taxon>
        <taxon>Kluyvera</taxon>
    </lineage>
</organism>
<dbReference type="PANTHER" id="PTHR43576">
    <property type="entry name" value="ALPHA-L-ARABINOFURANOSIDASE C-RELATED"/>
    <property type="match status" value="1"/>
</dbReference>
<accession>A0A1B7JUY9</accession>
<comment type="caution">
    <text evidence="9">The sequence shown here is derived from an EMBL/GenBank/DDBJ whole genome shotgun (WGS) entry which is preliminary data.</text>
</comment>